<feature type="compositionally biased region" description="Gly residues" evidence="1">
    <location>
        <begin position="105"/>
        <end position="119"/>
    </location>
</feature>
<dbReference type="PROSITE" id="PS50222">
    <property type="entry name" value="EF_HAND_2"/>
    <property type="match status" value="1"/>
</dbReference>
<evidence type="ECO:0000256" key="1">
    <source>
        <dbReference type="SAM" id="MobiDB-lite"/>
    </source>
</evidence>
<keyword evidence="2" id="KW-0732">Signal</keyword>
<evidence type="ECO:0000259" key="3">
    <source>
        <dbReference type="PROSITE" id="PS50222"/>
    </source>
</evidence>
<reference evidence="4 5" key="1">
    <citation type="submission" date="2020-03" db="EMBL/GenBank/DDBJ databases">
        <title>Genomic Encyclopedia of Type Strains, Phase IV (KMG-IV): sequencing the most valuable type-strain genomes for metagenomic binning, comparative biology and taxonomic classification.</title>
        <authorList>
            <person name="Goeker M."/>
        </authorList>
    </citation>
    <scope>NUCLEOTIDE SEQUENCE [LARGE SCALE GENOMIC DNA]</scope>
    <source>
        <strain evidence="4 5">DSM 4733</strain>
    </source>
</reference>
<feature type="domain" description="EF-hand" evidence="3">
    <location>
        <begin position="57"/>
        <end position="92"/>
    </location>
</feature>
<proteinExistence type="predicted"/>
<feature type="chain" id="PRO_5031430133" description="EF-hand domain-containing protein" evidence="2">
    <location>
        <begin position="25"/>
        <end position="145"/>
    </location>
</feature>
<dbReference type="PROSITE" id="PS00018">
    <property type="entry name" value="EF_HAND_1"/>
    <property type="match status" value="1"/>
</dbReference>
<comment type="caution">
    <text evidence="4">The sequence shown here is derived from an EMBL/GenBank/DDBJ whole genome shotgun (WGS) entry which is preliminary data.</text>
</comment>
<feature type="region of interest" description="Disordered" evidence="1">
    <location>
        <begin position="33"/>
        <end position="52"/>
    </location>
</feature>
<name>A0A7X5UX84_9SPHN</name>
<dbReference type="InterPro" id="IPR002048">
    <property type="entry name" value="EF_hand_dom"/>
</dbReference>
<feature type="compositionally biased region" description="Pro residues" evidence="1">
    <location>
        <begin position="125"/>
        <end position="145"/>
    </location>
</feature>
<feature type="region of interest" description="Disordered" evidence="1">
    <location>
        <begin position="92"/>
        <end position="145"/>
    </location>
</feature>
<keyword evidence="5" id="KW-1185">Reference proteome</keyword>
<dbReference type="Proteomes" id="UP000564677">
    <property type="component" value="Unassembled WGS sequence"/>
</dbReference>
<dbReference type="AlphaFoldDB" id="A0A7X5UX84"/>
<dbReference type="RefSeq" id="WP_167298367.1">
    <property type="nucleotide sequence ID" value="NZ_JAASQV010000001.1"/>
</dbReference>
<evidence type="ECO:0000313" key="5">
    <source>
        <dbReference type="Proteomes" id="UP000564677"/>
    </source>
</evidence>
<sequence length="145" mass="15553">MIKLKLAALLAAGAITFGGGAALAAPAQQDQTAPKAQMARRPHHSPFDKDGMITRDAWMKAAAARFERFDVNKDGKISRQELRFGRFEERMHRRHRHGWQHGGPHRGPGFGPGREGPGGPHRRFGPPPPAGQPAPAAPAAPAPGN</sequence>
<dbReference type="InterPro" id="IPR018247">
    <property type="entry name" value="EF_Hand_1_Ca_BS"/>
</dbReference>
<accession>A0A7X5UX84</accession>
<dbReference type="Gene3D" id="1.10.238.10">
    <property type="entry name" value="EF-hand"/>
    <property type="match status" value="1"/>
</dbReference>
<dbReference type="GO" id="GO:0005509">
    <property type="term" value="F:calcium ion binding"/>
    <property type="evidence" value="ECO:0007669"/>
    <property type="project" value="InterPro"/>
</dbReference>
<dbReference type="EMBL" id="JAASQV010000001">
    <property type="protein sequence ID" value="NIJ63935.1"/>
    <property type="molecule type" value="Genomic_DNA"/>
</dbReference>
<feature type="signal peptide" evidence="2">
    <location>
        <begin position="1"/>
        <end position="24"/>
    </location>
</feature>
<evidence type="ECO:0000256" key="2">
    <source>
        <dbReference type="SAM" id="SignalP"/>
    </source>
</evidence>
<dbReference type="Pfam" id="PF13202">
    <property type="entry name" value="EF-hand_5"/>
    <property type="match status" value="1"/>
</dbReference>
<gene>
    <name evidence="4" type="ORF">FHR20_000866</name>
</gene>
<protein>
    <recommendedName>
        <fullName evidence="3">EF-hand domain-containing protein</fullName>
    </recommendedName>
</protein>
<organism evidence="4 5">
    <name type="scientific">Sphingomonas leidyi</name>
    <dbReference type="NCBI Taxonomy" id="68569"/>
    <lineage>
        <taxon>Bacteria</taxon>
        <taxon>Pseudomonadati</taxon>
        <taxon>Pseudomonadota</taxon>
        <taxon>Alphaproteobacteria</taxon>
        <taxon>Sphingomonadales</taxon>
        <taxon>Sphingomonadaceae</taxon>
        <taxon>Sphingomonas</taxon>
    </lineage>
</organism>
<dbReference type="InterPro" id="IPR011992">
    <property type="entry name" value="EF-hand-dom_pair"/>
</dbReference>
<evidence type="ECO:0000313" key="4">
    <source>
        <dbReference type="EMBL" id="NIJ63935.1"/>
    </source>
</evidence>
<dbReference type="SUPFAM" id="SSF47473">
    <property type="entry name" value="EF-hand"/>
    <property type="match status" value="1"/>
</dbReference>